<reference evidence="4 5" key="1">
    <citation type="submission" date="2018-04" db="EMBL/GenBank/DDBJ databases">
        <title>Pedobacter chongqingensis sp. nov., isolated from a rottenly hemp rope.</title>
        <authorList>
            <person name="Cai Y."/>
        </authorList>
    </citation>
    <scope>NUCLEOTIDE SEQUENCE [LARGE SCALE GENOMIC DNA]</scope>
    <source>
        <strain evidence="4 5">FJ4-8</strain>
    </source>
</reference>
<feature type="transmembrane region" description="Helical" evidence="1">
    <location>
        <begin position="89"/>
        <end position="107"/>
    </location>
</feature>
<protein>
    <recommendedName>
        <fullName evidence="6">Anti-sigma factor</fullName>
    </recommendedName>
</protein>
<dbReference type="InterPro" id="IPR006860">
    <property type="entry name" value="FecR"/>
</dbReference>
<dbReference type="Gene3D" id="3.55.50.30">
    <property type="match status" value="1"/>
</dbReference>
<keyword evidence="5" id="KW-1185">Reference proteome</keyword>
<gene>
    <name evidence="4" type="ORF">DDR33_14290</name>
</gene>
<evidence type="ECO:0000259" key="3">
    <source>
        <dbReference type="Pfam" id="PF16344"/>
    </source>
</evidence>
<organism evidence="4 5">
    <name type="scientific">Pararcticibacter amylolyticus</name>
    <dbReference type="NCBI Taxonomy" id="2173175"/>
    <lineage>
        <taxon>Bacteria</taxon>
        <taxon>Pseudomonadati</taxon>
        <taxon>Bacteroidota</taxon>
        <taxon>Sphingobacteriia</taxon>
        <taxon>Sphingobacteriales</taxon>
        <taxon>Sphingobacteriaceae</taxon>
        <taxon>Pararcticibacter</taxon>
    </lineage>
</organism>
<dbReference type="Gene3D" id="2.60.120.1440">
    <property type="match status" value="1"/>
</dbReference>
<dbReference type="GO" id="GO:0016989">
    <property type="term" value="F:sigma factor antagonist activity"/>
    <property type="evidence" value="ECO:0007669"/>
    <property type="project" value="TreeGrafter"/>
</dbReference>
<dbReference type="RefSeq" id="WP_109416481.1">
    <property type="nucleotide sequence ID" value="NZ_QEAS01000011.1"/>
</dbReference>
<dbReference type="Pfam" id="PF04773">
    <property type="entry name" value="FecR"/>
    <property type="match status" value="1"/>
</dbReference>
<evidence type="ECO:0000313" key="4">
    <source>
        <dbReference type="EMBL" id="PWG79964.1"/>
    </source>
</evidence>
<dbReference type="Pfam" id="PF16344">
    <property type="entry name" value="FecR_C"/>
    <property type="match status" value="1"/>
</dbReference>
<dbReference type="InterPro" id="IPR032508">
    <property type="entry name" value="FecR_C"/>
</dbReference>
<dbReference type="OrthoDB" id="1099963at2"/>
<dbReference type="InterPro" id="IPR012373">
    <property type="entry name" value="Ferrdict_sens_TM"/>
</dbReference>
<evidence type="ECO:0008006" key="6">
    <source>
        <dbReference type="Google" id="ProtNLM"/>
    </source>
</evidence>
<accession>A0A2U2PF55</accession>
<keyword evidence="1" id="KW-0472">Membrane</keyword>
<keyword evidence="1" id="KW-1133">Transmembrane helix</keyword>
<feature type="domain" description="FecR protein" evidence="2">
    <location>
        <begin position="186"/>
        <end position="281"/>
    </location>
</feature>
<dbReference type="Proteomes" id="UP000245647">
    <property type="component" value="Unassembled WGS sequence"/>
</dbReference>
<name>A0A2U2PF55_9SPHI</name>
<dbReference type="EMBL" id="QEAS01000011">
    <property type="protein sequence ID" value="PWG79964.1"/>
    <property type="molecule type" value="Genomic_DNA"/>
</dbReference>
<keyword evidence="1" id="KW-0812">Transmembrane</keyword>
<proteinExistence type="predicted"/>
<dbReference type="AlphaFoldDB" id="A0A2U2PF55"/>
<evidence type="ECO:0000259" key="2">
    <source>
        <dbReference type="Pfam" id="PF04773"/>
    </source>
</evidence>
<evidence type="ECO:0000256" key="1">
    <source>
        <dbReference type="SAM" id="Phobius"/>
    </source>
</evidence>
<feature type="domain" description="Protein FecR C-terminal" evidence="3">
    <location>
        <begin position="324"/>
        <end position="391"/>
    </location>
</feature>
<dbReference type="PANTHER" id="PTHR30273:SF2">
    <property type="entry name" value="PROTEIN FECR"/>
    <property type="match status" value="1"/>
</dbReference>
<evidence type="ECO:0000313" key="5">
    <source>
        <dbReference type="Proteomes" id="UP000245647"/>
    </source>
</evidence>
<dbReference type="PANTHER" id="PTHR30273">
    <property type="entry name" value="PERIPLASMIC SIGNAL SENSOR AND SIGMA FACTOR ACTIVATOR FECR-RELATED"/>
    <property type="match status" value="1"/>
</dbReference>
<comment type="caution">
    <text evidence="4">The sequence shown here is derived from an EMBL/GenBank/DDBJ whole genome shotgun (WGS) entry which is preliminary data.</text>
</comment>
<sequence length="394" mass="43427">MDIEFERILGILSRFASGDASDEDKKVFGIWLKTADTGDYKKALDYYQSLLNEVVVTEPYSLDSLAEIEKRIDQYEEGRSTRLKRLRLPVLKAAAAVILIALITLLYKSFNPSEGRRPDHVADITPGGNKAVLRLSDGSVIALDSAGKGILAHQGSTSILKSGGGQVTYDPRSSGTHQPSGVMYNVLSTPRGGQYRLLLPDGTKVWLNAASLIRFPAAFTGKERKVSISGEVYFEVARNRKMPFLVEAGGVLVRVLGTHFNIKAYPDEEIIQTSLTEGLVKLQSNAASVELKPGYKALIPVKGREFSVTPADLKVDLAWKDGVFRFDNADMKDVLRDISRWYDVEIIMDERVSSHAFVGEIDRHSNLSEVLLILEAGGEVKFDIQGKKLIVKPA</sequence>